<dbReference type="PANTHER" id="PTHR12789">
    <property type="entry name" value="DENSITY-REGULATED PROTEIN HOMOLOG"/>
    <property type="match status" value="1"/>
</dbReference>
<feature type="domain" description="SUI1" evidence="4">
    <location>
        <begin position="47"/>
        <end position="113"/>
    </location>
</feature>
<evidence type="ECO:0000256" key="3">
    <source>
        <dbReference type="ARBA" id="ARBA00022917"/>
    </source>
</evidence>
<dbReference type="InterPro" id="IPR050318">
    <property type="entry name" value="DENR/SUI1_TIF"/>
</dbReference>
<dbReference type="GO" id="GO:0003729">
    <property type="term" value="F:mRNA binding"/>
    <property type="evidence" value="ECO:0007669"/>
    <property type="project" value="TreeGrafter"/>
</dbReference>
<accession>A0A7X9NZ97</accession>
<dbReference type="InterPro" id="IPR036877">
    <property type="entry name" value="SUI1_dom_sf"/>
</dbReference>
<keyword evidence="6" id="KW-1185">Reference proteome</keyword>
<dbReference type="GO" id="GO:0003743">
    <property type="term" value="F:translation initiation factor activity"/>
    <property type="evidence" value="ECO:0007669"/>
    <property type="project" value="UniProtKB-KW"/>
</dbReference>
<protein>
    <submittedName>
        <fullName evidence="5">Translation initiation factor</fullName>
    </submittedName>
</protein>
<dbReference type="GO" id="GO:0002188">
    <property type="term" value="P:translation reinitiation"/>
    <property type="evidence" value="ECO:0007669"/>
    <property type="project" value="TreeGrafter"/>
</dbReference>
<sequence length="121" mass="13320">MGRKNNNDGGDWKDRLGVVFSTDPDYEYETESDFEEETLPPNQQDLRVMLDRKNRKGKAATLVTGFVGSDDDLKALAKTLKSKCGVGGSAKEGEIIIQGDFRDKVMELLKEAGYKAKKSGG</sequence>
<name>A0A7X9NZ97_9BACT</name>
<gene>
    <name evidence="5" type="ORF">HHU12_01725</name>
</gene>
<evidence type="ECO:0000256" key="1">
    <source>
        <dbReference type="ARBA" id="ARBA00005422"/>
    </source>
</evidence>
<comment type="caution">
    <text evidence="5">The sequence shown here is derived from an EMBL/GenBank/DDBJ whole genome shotgun (WGS) entry which is preliminary data.</text>
</comment>
<evidence type="ECO:0000313" key="6">
    <source>
        <dbReference type="Proteomes" id="UP000576082"/>
    </source>
</evidence>
<evidence type="ECO:0000313" key="5">
    <source>
        <dbReference type="EMBL" id="NME66671.1"/>
    </source>
</evidence>
<dbReference type="EMBL" id="JABANE010000003">
    <property type="protein sequence ID" value="NME66671.1"/>
    <property type="molecule type" value="Genomic_DNA"/>
</dbReference>
<dbReference type="PANTHER" id="PTHR12789:SF0">
    <property type="entry name" value="DENSITY-REGULATED PROTEIN"/>
    <property type="match status" value="1"/>
</dbReference>
<dbReference type="AlphaFoldDB" id="A0A7X9NZ97"/>
<dbReference type="PROSITE" id="PS50296">
    <property type="entry name" value="SUI1"/>
    <property type="match status" value="1"/>
</dbReference>
<dbReference type="InterPro" id="IPR005872">
    <property type="entry name" value="SUI1_arc_bac"/>
</dbReference>
<organism evidence="5 6">
    <name type="scientific">Flammeovirga aprica JL-4</name>
    <dbReference type="NCBI Taxonomy" id="694437"/>
    <lineage>
        <taxon>Bacteria</taxon>
        <taxon>Pseudomonadati</taxon>
        <taxon>Bacteroidota</taxon>
        <taxon>Cytophagia</taxon>
        <taxon>Cytophagales</taxon>
        <taxon>Flammeovirgaceae</taxon>
        <taxon>Flammeovirga</taxon>
    </lineage>
</organism>
<proteinExistence type="inferred from homology"/>
<keyword evidence="3" id="KW-0648">Protein biosynthesis</keyword>
<dbReference type="CDD" id="cd11567">
    <property type="entry name" value="YciH_like"/>
    <property type="match status" value="1"/>
</dbReference>
<keyword evidence="5" id="KW-0396">Initiation factor</keyword>
<dbReference type="GO" id="GO:0001731">
    <property type="term" value="P:formation of translation preinitiation complex"/>
    <property type="evidence" value="ECO:0007669"/>
    <property type="project" value="TreeGrafter"/>
</dbReference>
<dbReference type="RefSeq" id="WP_169654418.1">
    <property type="nucleotide sequence ID" value="NZ_JABANE010000003.1"/>
</dbReference>
<comment type="similarity">
    <text evidence="1">Belongs to the SUI1 family.</text>
</comment>
<reference evidence="5 6" key="1">
    <citation type="submission" date="2020-04" db="EMBL/GenBank/DDBJ databases">
        <title>Flammeovirga sp. SR4, a novel species isolated from seawater.</title>
        <authorList>
            <person name="Wang X."/>
        </authorList>
    </citation>
    <scope>NUCLEOTIDE SEQUENCE [LARGE SCALE GENOMIC DNA]</scope>
    <source>
        <strain evidence="5 6">ATCC 23126</strain>
    </source>
</reference>
<evidence type="ECO:0000256" key="2">
    <source>
        <dbReference type="ARBA" id="ARBA00022845"/>
    </source>
</evidence>
<dbReference type="GO" id="GO:0006417">
    <property type="term" value="P:regulation of translation"/>
    <property type="evidence" value="ECO:0007669"/>
    <property type="project" value="UniProtKB-KW"/>
</dbReference>
<dbReference type="Gene3D" id="3.30.780.10">
    <property type="entry name" value="SUI1-like domain"/>
    <property type="match status" value="1"/>
</dbReference>
<dbReference type="PIRSF" id="PIRSF037511">
    <property type="entry name" value="Transl_init_SUI1_pro"/>
    <property type="match status" value="1"/>
</dbReference>
<dbReference type="InterPro" id="IPR001950">
    <property type="entry name" value="SUI1"/>
</dbReference>
<dbReference type="Pfam" id="PF01253">
    <property type="entry name" value="SUI1"/>
    <property type="match status" value="1"/>
</dbReference>
<keyword evidence="2" id="KW-0810">Translation regulation</keyword>
<evidence type="ECO:0000259" key="4">
    <source>
        <dbReference type="PROSITE" id="PS50296"/>
    </source>
</evidence>
<dbReference type="Proteomes" id="UP000576082">
    <property type="component" value="Unassembled WGS sequence"/>
</dbReference>
<dbReference type="SUPFAM" id="SSF55159">
    <property type="entry name" value="eIF1-like"/>
    <property type="match status" value="1"/>
</dbReference>